<dbReference type="Gene3D" id="3.10.450.50">
    <property type="match status" value="1"/>
</dbReference>
<keyword evidence="2" id="KW-0560">Oxidoreductase</keyword>
<feature type="non-terminal residue" evidence="2">
    <location>
        <position position="1"/>
    </location>
</feature>
<reference evidence="2" key="1">
    <citation type="submission" date="2020-01" db="EMBL/GenBank/DDBJ databases">
        <authorList>
            <person name="Meier V. D."/>
            <person name="Meier V D."/>
        </authorList>
    </citation>
    <scope>NUCLEOTIDE SEQUENCE</scope>
    <source>
        <strain evidence="2">HLG_WM_MAG_07</strain>
    </source>
</reference>
<dbReference type="Gene3D" id="3.40.50.1780">
    <property type="match status" value="1"/>
</dbReference>
<dbReference type="SUPFAM" id="SSF53920">
    <property type="entry name" value="Fe-only hydrogenase"/>
    <property type="match status" value="1"/>
</dbReference>
<feature type="domain" description="Iron hydrogenase small subunit" evidence="1">
    <location>
        <begin position="168"/>
        <end position="227"/>
    </location>
</feature>
<evidence type="ECO:0000259" key="1">
    <source>
        <dbReference type="SMART" id="SM00902"/>
    </source>
</evidence>
<evidence type="ECO:0000313" key="2">
    <source>
        <dbReference type="EMBL" id="CAA6818947.1"/>
    </source>
</evidence>
<organism evidence="2">
    <name type="scientific">uncultured Thiotrichaceae bacterium</name>
    <dbReference type="NCBI Taxonomy" id="298394"/>
    <lineage>
        <taxon>Bacteria</taxon>
        <taxon>Pseudomonadati</taxon>
        <taxon>Pseudomonadota</taxon>
        <taxon>Gammaproteobacteria</taxon>
        <taxon>Thiotrichales</taxon>
        <taxon>Thiotrichaceae</taxon>
        <taxon>environmental samples</taxon>
    </lineage>
</organism>
<dbReference type="Pfam" id="PF02906">
    <property type="entry name" value="Fe_hyd_lg_C"/>
    <property type="match status" value="1"/>
</dbReference>
<dbReference type="SMART" id="SM00902">
    <property type="entry name" value="Fe_hyd_SSU"/>
    <property type="match status" value="1"/>
</dbReference>
<protein>
    <submittedName>
        <fullName evidence="2">Periplasmic [Fe] hydrogenase large subunit (EC)</fullName>
        <ecNumber evidence="2">1.12.7.2</ecNumber>
    </submittedName>
</protein>
<proteinExistence type="predicted"/>
<dbReference type="InterPro" id="IPR004108">
    <property type="entry name" value="Fe_hydrogenase_lsu_C"/>
</dbReference>
<dbReference type="EC" id="1.12.7.2" evidence="2"/>
<dbReference type="Pfam" id="PF02256">
    <property type="entry name" value="Fe_hyd_SSU"/>
    <property type="match status" value="1"/>
</dbReference>
<dbReference type="InterPro" id="IPR050340">
    <property type="entry name" value="Cytosolic_Fe-S_CAF"/>
</dbReference>
<dbReference type="AlphaFoldDB" id="A0A6S6TL65"/>
<sequence length="341" mass="37284">DFAEGKAEPYVVSVMPCTAKKDEAVRPDVSGDIDHVLTTRELARMIRARGIAFGALSEEGKFDNPLGESTGAGQIFGASGGVMEAVVRTASHFIGEEDALTLEWHQLRGVSKAVKTAEIPGIGKVAICNGIAAAQGMLETEAWRDEYVAIEVMACVGGCLGGGGEPKSMDPFILEKRMQAIYAIDKDAPKRRSYENQDVQKLYATELKEPNSAQAHALLHTSYAARNSKRLLLMRFLDCVDRRDASGAATLFHPDALWSTASPFGDIQGVSNIEALIKTRLPPRKYGPAYARHRMESAADIDDLTVVTPASERCRFRMELDTIREGNQSRMVIRSLVREIL</sequence>
<dbReference type="GO" id="GO:0008901">
    <property type="term" value="F:ferredoxin hydrogenase activity"/>
    <property type="evidence" value="ECO:0007669"/>
    <property type="project" value="UniProtKB-EC"/>
</dbReference>
<dbReference type="PANTHER" id="PTHR11615">
    <property type="entry name" value="NITRATE, FORMATE, IRON DEHYDROGENASE"/>
    <property type="match status" value="1"/>
</dbReference>
<accession>A0A6S6TL65</accession>
<dbReference type="Gene3D" id="4.10.260.20">
    <property type="entry name" value="Iron hydrogenase, small subunit"/>
    <property type="match status" value="1"/>
</dbReference>
<dbReference type="SUPFAM" id="SSF54427">
    <property type="entry name" value="NTF2-like"/>
    <property type="match status" value="1"/>
</dbReference>
<dbReference type="InterPro" id="IPR036991">
    <property type="entry name" value="Fe_hydrogenase_ssu_sf"/>
</dbReference>
<name>A0A6S6TL65_9GAMM</name>
<dbReference type="InterPro" id="IPR032710">
    <property type="entry name" value="NTF2-like_dom_sf"/>
</dbReference>
<gene>
    <name evidence="2" type="ORF">HELGO_WM45164</name>
</gene>
<dbReference type="InterPro" id="IPR009016">
    <property type="entry name" value="Fe_hydrogenase"/>
</dbReference>
<dbReference type="InterPro" id="IPR003149">
    <property type="entry name" value="Fe_hydrogenase_ssu"/>
</dbReference>
<dbReference type="EMBL" id="CACVAY010000089">
    <property type="protein sequence ID" value="CAA6818947.1"/>
    <property type="molecule type" value="Genomic_DNA"/>
</dbReference>